<proteinExistence type="predicted"/>
<dbReference type="AlphaFoldDB" id="A0A6A6JEE3"/>
<dbReference type="Proteomes" id="UP000800097">
    <property type="component" value="Unassembled WGS sequence"/>
</dbReference>
<dbReference type="GeneID" id="54553053"/>
<sequence>MENAACLPPSLRSLGSCSDHARERLIPGLDRHSSYQGGSNKYHWSITVIQSTLNGLSHATQAPALFNSSIANQRIASDWHSSLFAGGHAPKYAHISYPNRLLSGRGPAGFQLHENRVPQYICGAACSTSTRIVYSKLSGLANHYVLLSKGSRRIYCSRIVVLCSKEAFPDAIHNFALLLAESHPNEGLLVPRAGAASFQCPQQVQVAVPLRGAQNTKMPPPGCRRSPSWHQDEAQDMRYNCPPAPSRGGDGARRLLAEVGSAEGRKELVSAWRREPEGEASALPSLPRELEGLQQE</sequence>
<keyword evidence="3" id="KW-1185">Reference proteome</keyword>
<gene>
    <name evidence="2" type="ORF">EI97DRAFT_444121</name>
</gene>
<dbReference type="RefSeq" id="XP_033651907.1">
    <property type="nucleotide sequence ID" value="XM_033799878.1"/>
</dbReference>
<feature type="region of interest" description="Disordered" evidence="1">
    <location>
        <begin position="270"/>
        <end position="296"/>
    </location>
</feature>
<evidence type="ECO:0000313" key="3">
    <source>
        <dbReference type="Proteomes" id="UP000800097"/>
    </source>
</evidence>
<organism evidence="2 3">
    <name type="scientific">Westerdykella ornata</name>
    <dbReference type="NCBI Taxonomy" id="318751"/>
    <lineage>
        <taxon>Eukaryota</taxon>
        <taxon>Fungi</taxon>
        <taxon>Dikarya</taxon>
        <taxon>Ascomycota</taxon>
        <taxon>Pezizomycotina</taxon>
        <taxon>Dothideomycetes</taxon>
        <taxon>Pleosporomycetidae</taxon>
        <taxon>Pleosporales</taxon>
        <taxon>Sporormiaceae</taxon>
        <taxon>Westerdykella</taxon>
    </lineage>
</organism>
<evidence type="ECO:0000256" key="1">
    <source>
        <dbReference type="SAM" id="MobiDB-lite"/>
    </source>
</evidence>
<feature type="region of interest" description="Disordered" evidence="1">
    <location>
        <begin position="216"/>
        <end position="254"/>
    </location>
</feature>
<protein>
    <submittedName>
        <fullName evidence="2">Uncharacterized protein</fullName>
    </submittedName>
</protein>
<accession>A0A6A6JEE3</accession>
<evidence type="ECO:0000313" key="2">
    <source>
        <dbReference type="EMBL" id="KAF2274368.1"/>
    </source>
</evidence>
<reference evidence="2" key="1">
    <citation type="journal article" date="2020" name="Stud. Mycol.">
        <title>101 Dothideomycetes genomes: a test case for predicting lifestyles and emergence of pathogens.</title>
        <authorList>
            <person name="Haridas S."/>
            <person name="Albert R."/>
            <person name="Binder M."/>
            <person name="Bloem J."/>
            <person name="Labutti K."/>
            <person name="Salamov A."/>
            <person name="Andreopoulos B."/>
            <person name="Baker S."/>
            <person name="Barry K."/>
            <person name="Bills G."/>
            <person name="Bluhm B."/>
            <person name="Cannon C."/>
            <person name="Castanera R."/>
            <person name="Culley D."/>
            <person name="Daum C."/>
            <person name="Ezra D."/>
            <person name="Gonzalez J."/>
            <person name="Henrissat B."/>
            <person name="Kuo A."/>
            <person name="Liang C."/>
            <person name="Lipzen A."/>
            <person name="Lutzoni F."/>
            <person name="Magnuson J."/>
            <person name="Mondo S."/>
            <person name="Nolan M."/>
            <person name="Ohm R."/>
            <person name="Pangilinan J."/>
            <person name="Park H.-J."/>
            <person name="Ramirez L."/>
            <person name="Alfaro M."/>
            <person name="Sun H."/>
            <person name="Tritt A."/>
            <person name="Yoshinaga Y."/>
            <person name="Zwiers L.-H."/>
            <person name="Turgeon B."/>
            <person name="Goodwin S."/>
            <person name="Spatafora J."/>
            <person name="Crous P."/>
            <person name="Grigoriev I."/>
        </authorList>
    </citation>
    <scope>NUCLEOTIDE SEQUENCE</scope>
    <source>
        <strain evidence="2">CBS 379.55</strain>
    </source>
</reference>
<dbReference type="EMBL" id="ML986503">
    <property type="protein sequence ID" value="KAF2274368.1"/>
    <property type="molecule type" value="Genomic_DNA"/>
</dbReference>
<name>A0A6A6JEE3_WESOR</name>